<accession>Q69PB4</accession>
<feature type="compositionally biased region" description="Low complexity" evidence="1">
    <location>
        <begin position="8"/>
        <end position="18"/>
    </location>
</feature>
<dbReference type="Proteomes" id="UP000000763">
    <property type="component" value="Chromosome 9"/>
</dbReference>
<reference evidence="3" key="2">
    <citation type="journal article" date="2008" name="Nucleic Acids Res.">
        <title>The rice annotation project database (RAP-DB): 2008 update.</title>
        <authorList>
            <consortium name="The rice annotation project (RAP)"/>
        </authorList>
    </citation>
    <scope>GENOME REANNOTATION</scope>
    <source>
        <strain evidence="3">cv. Nipponbare</strain>
    </source>
</reference>
<evidence type="ECO:0000256" key="1">
    <source>
        <dbReference type="SAM" id="MobiDB-lite"/>
    </source>
</evidence>
<feature type="compositionally biased region" description="Low complexity" evidence="1">
    <location>
        <begin position="74"/>
        <end position="83"/>
    </location>
</feature>
<name>Q69PB4_ORYSJ</name>
<sequence length="142" mass="15042">MSTGLGGADSASDGSATTRRGADGFRRPSTFGGGARRSRGERCGIATPWQSFGARQIACHPHSRRAIASRRATRTATTSPSRTHPTRCRHEPLQPPPRHYASPCHPHSRRTRAGPPLAASPCSTACTAVALVAVLRTPPRLS</sequence>
<evidence type="ECO:0000313" key="3">
    <source>
        <dbReference type="Proteomes" id="UP000000763"/>
    </source>
</evidence>
<protein>
    <submittedName>
        <fullName evidence="2">Uncharacterized protein</fullName>
    </submittedName>
</protein>
<feature type="region of interest" description="Disordered" evidence="1">
    <location>
        <begin position="63"/>
        <end position="119"/>
    </location>
</feature>
<feature type="region of interest" description="Disordered" evidence="1">
    <location>
        <begin position="1"/>
        <end position="42"/>
    </location>
</feature>
<evidence type="ECO:0000313" key="2">
    <source>
        <dbReference type="EMBL" id="BAD33613.1"/>
    </source>
</evidence>
<dbReference type="EMBL" id="AP005568">
    <property type="protein sequence ID" value="BAD33613.1"/>
    <property type="molecule type" value="Genomic_DNA"/>
</dbReference>
<reference evidence="3" key="1">
    <citation type="journal article" date="2005" name="Nature">
        <title>The map-based sequence of the rice genome.</title>
        <authorList>
            <consortium name="International rice genome sequencing project (IRGSP)"/>
            <person name="Matsumoto T."/>
            <person name="Wu J."/>
            <person name="Kanamori H."/>
            <person name="Katayose Y."/>
            <person name="Fujisawa M."/>
            <person name="Namiki N."/>
            <person name="Mizuno H."/>
            <person name="Yamamoto K."/>
            <person name="Antonio B.A."/>
            <person name="Baba T."/>
            <person name="Sakata K."/>
            <person name="Nagamura Y."/>
            <person name="Aoki H."/>
            <person name="Arikawa K."/>
            <person name="Arita K."/>
            <person name="Bito T."/>
            <person name="Chiden Y."/>
            <person name="Fujitsuka N."/>
            <person name="Fukunaka R."/>
            <person name="Hamada M."/>
            <person name="Harada C."/>
            <person name="Hayashi A."/>
            <person name="Hijishita S."/>
            <person name="Honda M."/>
            <person name="Hosokawa S."/>
            <person name="Ichikawa Y."/>
            <person name="Idonuma A."/>
            <person name="Iijima M."/>
            <person name="Ikeda M."/>
            <person name="Ikeno M."/>
            <person name="Ito K."/>
            <person name="Ito S."/>
            <person name="Ito T."/>
            <person name="Ito Y."/>
            <person name="Ito Y."/>
            <person name="Iwabuchi A."/>
            <person name="Kamiya K."/>
            <person name="Karasawa W."/>
            <person name="Kurita K."/>
            <person name="Katagiri S."/>
            <person name="Kikuta A."/>
            <person name="Kobayashi H."/>
            <person name="Kobayashi N."/>
            <person name="Machita K."/>
            <person name="Maehara T."/>
            <person name="Masukawa M."/>
            <person name="Mizubayashi T."/>
            <person name="Mukai Y."/>
            <person name="Nagasaki H."/>
            <person name="Nagata Y."/>
            <person name="Naito S."/>
            <person name="Nakashima M."/>
            <person name="Nakama Y."/>
            <person name="Nakamichi Y."/>
            <person name="Nakamura M."/>
            <person name="Meguro A."/>
            <person name="Negishi M."/>
            <person name="Ohta I."/>
            <person name="Ohta T."/>
            <person name="Okamoto M."/>
            <person name="Ono N."/>
            <person name="Saji S."/>
            <person name="Sakaguchi M."/>
            <person name="Sakai K."/>
            <person name="Shibata M."/>
            <person name="Shimokawa T."/>
            <person name="Song J."/>
            <person name="Takazaki Y."/>
            <person name="Terasawa K."/>
            <person name="Tsugane M."/>
            <person name="Tsuji K."/>
            <person name="Ueda S."/>
            <person name="Waki K."/>
            <person name="Yamagata H."/>
            <person name="Yamamoto M."/>
            <person name="Yamamoto S."/>
            <person name="Yamane H."/>
            <person name="Yoshiki S."/>
            <person name="Yoshihara R."/>
            <person name="Yukawa K."/>
            <person name="Zhong H."/>
            <person name="Yano M."/>
            <person name="Yuan Q."/>
            <person name="Ouyang S."/>
            <person name="Liu J."/>
            <person name="Jones K.M."/>
            <person name="Gansberger K."/>
            <person name="Moffat K."/>
            <person name="Hill J."/>
            <person name="Bera J."/>
            <person name="Fadrosh D."/>
            <person name="Jin S."/>
            <person name="Johri S."/>
            <person name="Kim M."/>
            <person name="Overton L."/>
            <person name="Reardon M."/>
            <person name="Tsitrin T."/>
            <person name="Vuong H."/>
            <person name="Weaver B."/>
            <person name="Ciecko A."/>
            <person name="Tallon L."/>
            <person name="Jackson J."/>
            <person name="Pai G."/>
            <person name="Aken S.V."/>
            <person name="Utterback T."/>
            <person name="Reidmuller S."/>
            <person name="Feldblyum T."/>
            <person name="Hsiao J."/>
            <person name="Zismann V."/>
            <person name="Iobst S."/>
            <person name="de Vazeille A.R."/>
            <person name="Buell C.R."/>
            <person name="Ying K."/>
            <person name="Li Y."/>
            <person name="Lu T."/>
            <person name="Huang Y."/>
            <person name="Zhao Q."/>
            <person name="Feng Q."/>
            <person name="Zhang L."/>
            <person name="Zhu J."/>
            <person name="Weng Q."/>
            <person name="Mu J."/>
            <person name="Lu Y."/>
            <person name="Fan D."/>
            <person name="Liu Y."/>
            <person name="Guan J."/>
            <person name="Zhang Y."/>
            <person name="Yu S."/>
            <person name="Liu X."/>
            <person name="Zhang Y."/>
            <person name="Hong G."/>
            <person name="Han B."/>
            <person name="Choisne N."/>
            <person name="Demange N."/>
            <person name="Orjeda G."/>
            <person name="Samain S."/>
            <person name="Cattolico L."/>
            <person name="Pelletier E."/>
            <person name="Couloux A."/>
            <person name="Segurens B."/>
            <person name="Wincker P."/>
            <person name="D'Hont A."/>
            <person name="Scarpelli C."/>
            <person name="Weissenbach J."/>
            <person name="Salanoubat M."/>
            <person name="Quetier F."/>
            <person name="Yu Y."/>
            <person name="Kim H.R."/>
            <person name="Rambo T."/>
            <person name="Currie J."/>
            <person name="Collura K."/>
            <person name="Luo M."/>
            <person name="Yang T."/>
            <person name="Ammiraju J.S.S."/>
            <person name="Engler F."/>
            <person name="Soderlund C."/>
            <person name="Wing R.A."/>
            <person name="Palmer L.E."/>
            <person name="de la Bastide M."/>
            <person name="Spiegel L."/>
            <person name="Nascimento L."/>
            <person name="Zutavern T."/>
            <person name="O'Shaughnessy A."/>
            <person name="Dike S."/>
            <person name="Dedhia N."/>
            <person name="Preston R."/>
            <person name="Balija V."/>
            <person name="McCombie W.R."/>
            <person name="Chow T."/>
            <person name="Chen H."/>
            <person name="Chung M."/>
            <person name="Chen C."/>
            <person name="Shaw J."/>
            <person name="Wu H."/>
            <person name="Hsiao K."/>
            <person name="Chao Y."/>
            <person name="Chu M."/>
            <person name="Cheng C."/>
            <person name="Hour A."/>
            <person name="Lee P."/>
            <person name="Lin S."/>
            <person name="Lin Y."/>
            <person name="Liou J."/>
            <person name="Liu S."/>
            <person name="Hsing Y."/>
            <person name="Raghuvanshi S."/>
            <person name="Mohanty A."/>
            <person name="Bharti A.K."/>
            <person name="Gaur A."/>
            <person name="Gupta V."/>
            <person name="Kumar D."/>
            <person name="Ravi V."/>
            <person name="Vij S."/>
            <person name="Kapur A."/>
            <person name="Khurana P."/>
            <person name="Khurana P."/>
            <person name="Khurana J.P."/>
            <person name="Tyagi A.K."/>
            <person name="Gaikwad K."/>
            <person name="Singh A."/>
            <person name="Dalal V."/>
            <person name="Srivastava S."/>
            <person name="Dixit A."/>
            <person name="Pal A.K."/>
            <person name="Ghazi I.A."/>
            <person name="Yadav M."/>
            <person name="Pandit A."/>
            <person name="Bhargava A."/>
            <person name="Sureshbabu K."/>
            <person name="Batra K."/>
            <person name="Sharma T.R."/>
            <person name="Mohapatra T."/>
            <person name="Singh N.K."/>
            <person name="Messing J."/>
            <person name="Nelson A.B."/>
            <person name="Fuks G."/>
            <person name="Kavchok S."/>
            <person name="Keizer G."/>
            <person name="Linton E."/>
            <person name="Llaca V."/>
            <person name="Song R."/>
            <person name="Tanyolac B."/>
            <person name="Young S."/>
            <person name="Ho-Il K."/>
            <person name="Hahn J.H."/>
            <person name="Sangsakoo G."/>
            <person name="Vanavichit A."/>
            <person name="de Mattos Luiz.A.T."/>
            <person name="Zimmer P.D."/>
            <person name="Malone G."/>
            <person name="Dellagostin O."/>
            <person name="de Oliveira A.C."/>
            <person name="Bevan M."/>
            <person name="Bancroft I."/>
            <person name="Minx P."/>
            <person name="Cordum H."/>
            <person name="Wilson R."/>
            <person name="Cheng Z."/>
            <person name="Jin W."/>
            <person name="Jiang J."/>
            <person name="Leong S.A."/>
            <person name="Iwama H."/>
            <person name="Gojobori T."/>
            <person name="Itoh T."/>
            <person name="Niimura Y."/>
            <person name="Fujii Y."/>
            <person name="Habara T."/>
            <person name="Sakai H."/>
            <person name="Sato Y."/>
            <person name="Wilson G."/>
            <person name="Kumar K."/>
            <person name="McCouch S."/>
            <person name="Juretic N."/>
            <person name="Hoen D."/>
            <person name="Wright S."/>
            <person name="Bruskiewich R."/>
            <person name="Bureau T."/>
            <person name="Miyao A."/>
            <person name="Hirochika H."/>
            <person name="Nishikawa T."/>
            <person name="Kadowaki K."/>
            <person name="Sugiura M."/>
            <person name="Burr B."/>
            <person name="Sasaki T."/>
        </authorList>
    </citation>
    <scope>NUCLEOTIDE SEQUENCE [LARGE SCALE GENOMIC DNA]</scope>
    <source>
        <strain evidence="3">cv. Nipponbare</strain>
    </source>
</reference>
<dbReference type="AlphaFoldDB" id="Q69PB4"/>
<gene>
    <name evidence="2" type="primary">OJ1299_A11.20</name>
</gene>
<organism evidence="2 3">
    <name type="scientific">Oryza sativa subsp. japonica</name>
    <name type="common">Rice</name>
    <dbReference type="NCBI Taxonomy" id="39947"/>
    <lineage>
        <taxon>Eukaryota</taxon>
        <taxon>Viridiplantae</taxon>
        <taxon>Streptophyta</taxon>
        <taxon>Embryophyta</taxon>
        <taxon>Tracheophyta</taxon>
        <taxon>Spermatophyta</taxon>
        <taxon>Magnoliopsida</taxon>
        <taxon>Liliopsida</taxon>
        <taxon>Poales</taxon>
        <taxon>Poaceae</taxon>
        <taxon>BOP clade</taxon>
        <taxon>Oryzoideae</taxon>
        <taxon>Oryzeae</taxon>
        <taxon>Oryzinae</taxon>
        <taxon>Oryza</taxon>
        <taxon>Oryza sativa</taxon>
    </lineage>
</organism>
<feature type="compositionally biased region" description="Basic residues" evidence="1">
    <location>
        <begin position="63"/>
        <end position="73"/>
    </location>
</feature>
<proteinExistence type="predicted"/>